<feature type="chain" id="PRO_5025660879" evidence="1">
    <location>
        <begin position="19"/>
        <end position="59"/>
    </location>
</feature>
<organism evidence="2 3">
    <name type="scientific">Haematococcus lacustris</name>
    <name type="common">Green alga</name>
    <name type="synonym">Haematococcus pluvialis</name>
    <dbReference type="NCBI Taxonomy" id="44745"/>
    <lineage>
        <taxon>Eukaryota</taxon>
        <taxon>Viridiplantae</taxon>
        <taxon>Chlorophyta</taxon>
        <taxon>core chlorophytes</taxon>
        <taxon>Chlorophyceae</taxon>
        <taxon>CS clade</taxon>
        <taxon>Chlamydomonadales</taxon>
        <taxon>Haematococcaceae</taxon>
        <taxon>Haematococcus</taxon>
    </lineage>
</organism>
<proteinExistence type="predicted"/>
<dbReference type="Proteomes" id="UP000485058">
    <property type="component" value="Unassembled WGS sequence"/>
</dbReference>
<keyword evidence="3" id="KW-1185">Reference proteome</keyword>
<evidence type="ECO:0000313" key="3">
    <source>
        <dbReference type="Proteomes" id="UP000485058"/>
    </source>
</evidence>
<dbReference type="EMBL" id="BLLF01002142">
    <property type="protein sequence ID" value="GFH22874.1"/>
    <property type="molecule type" value="Genomic_DNA"/>
</dbReference>
<sequence>MLLLICLSAVIRTPVRFALPDELQALALAEHGAPAWPGAAAHHGTWSSHCLAPESWCAY</sequence>
<protein>
    <submittedName>
        <fullName evidence="2">Uncharacterized protein</fullName>
    </submittedName>
</protein>
<comment type="caution">
    <text evidence="2">The sequence shown here is derived from an EMBL/GenBank/DDBJ whole genome shotgun (WGS) entry which is preliminary data.</text>
</comment>
<keyword evidence="1" id="KW-0732">Signal</keyword>
<dbReference type="AlphaFoldDB" id="A0A699ZW17"/>
<reference evidence="2 3" key="1">
    <citation type="submission" date="2020-02" db="EMBL/GenBank/DDBJ databases">
        <title>Draft genome sequence of Haematococcus lacustris strain NIES-144.</title>
        <authorList>
            <person name="Morimoto D."/>
            <person name="Nakagawa S."/>
            <person name="Yoshida T."/>
            <person name="Sawayama S."/>
        </authorList>
    </citation>
    <scope>NUCLEOTIDE SEQUENCE [LARGE SCALE GENOMIC DNA]</scope>
    <source>
        <strain evidence="2 3">NIES-144</strain>
    </source>
</reference>
<accession>A0A699ZW17</accession>
<evidence type="ECO:0000313" key="2">
    <source>
        <dbReference type="EMBL" id="GFH22874.1"/>
    </source>
</evidence>
<feature type="signal peptide" evidence="1">
    <location>
        <begin position="1"/>
        <end position="18"/>
    </location>
</feature>
<name>A0A699ZW17_HAELA</name>
<gene>
    <name evidence="2" type="ORF">HaLaN_20397</name>
</gene>
<evidence type="ECO:0000256" key="1">
    <source>
        <dbReference type="SAM" id="SignalP"/>
    </source>
</evidence>